<dbReference type="Pfam" id="PF00158">
    <property type="entry name" value="Sigma54_activat"/>
    <property type="match status" value="1"/>
</dbReference>
<dbReference type="SUPFAM" id="SSF46689">
    <property type="entry name" value="Homeodomain-like"/>
    <property type="match status" value="1"/>
</dbReference>
<dbReference type="InterPro" id="IPR010524">
    <property type="entry name" value="Sig_transdc_resp-reg_PrpR_N"/>
</dbReference>
<dbReference type="PROSITE" id="PS50045">
    <property type="entry name" value="SIGMA54_INTERACT_4"/>
    <property type="match status" value="1"/>
</dbReference>
<sequence length="588" mass="67249">MKNIKLLAIAPYNGLKDLILEEAKARNNLDVEVHVADMLEGVELVKTLQNKDFDCIISRAGTAELIREVTDTPVIDIKISIIDMISAIKLAENYSGSYAVVGFRSITEKAEIVRELNDYSIDIQTINSLLEIEGYLTDLKMKGVSLIVGDVITSSKARELGLNTILVTSGKESVKNAFDEVVNLLKLLVIFDQKNILIKKIMDYSEMEYIAFNKERKVVLTNIKTKRQYFTDFAKEIVDQLFKEKECEIIKEMDNSLTLIRGKLFESNEEVYACFYFRAIKPSTKLADPAITFLNVFDESKTNLETIPTNNKQLLKVIKDVKSYSNATNPLLLIGEIGTGKDFLAHAIYKNGPYQKSPLIVIDAKYMDEKKWLNLINKDNSFLTESNITIYMKNLQMLNEACQQLLESYFINTYIHKRNRFIFSFVNGYSDVFDKGPFLQFIRNELGAFPLVMPTLNDRKEDISSLTSLFMSELILKYGKQVVGLEPKALQLLQEFKWTNHIDQLKRIIEECIILTDTYFISEESVQSVLANERFPTANTTTYLDLQKPLDEINKDIINLVLSEEGFNQSKAAERLGISRSTLWRKLK</sequence>
<proteinExistence type="predicted"/>
<dbReference type="Pfam" id="PF25601">
    <property type="entry name" value="AAA_lid_14"/>
    <property type="match status" value="1"/>
</dbReference>
<dbReference type="Gene3D" id="3.40.50.300">
    <property type="entry name" value="P-loop containing nucleotide triphosphate hydrolases"/>
    <property type="match status" value="1"/>
</dbReference>
<feature type="domain" description="Sigma-54 factor interaction" evidence="5">
    <location>
        <begin position="307"/>
        <end position="514"/>
    </location>
</feature>
<dbReference type="GO" id="GO:0043565">
    <property type="term" value="F:sequence-specific DNA binding"/>
    <property type="evidence" value="ECO:0007669"/>
    <property type="project" value="InterPro"/>
</dbReference>
<dbReference type="SUPFAM" id="SSF52540">
    <property type="entry name" value="P-loop containing nucleoside triphosphate hydrolases"/>
    <property type="match status" value="1"/>
</dbReference>
<dbReference type="GO" id="GO:0005524">
    <property type="term" value="F:ATP binding"/>
    <property type="evidence" value="ECO:0007669"/>
    <property type="project" value="UniProtKB-KW"/>
</dbReference>
<dbReference type="Gene3D" id="3.40.50.10660">
    <property type="entry name" value="PrpR receptor domain-like"/>
    <property type="match status" value="1"/>
</dbReference>
<dbReference type="Pfam" id="PF02954">
    <property type="entry name" value="HTH_8"/>
    <property type="match status" value="1"/>
</dbReference>
<dbReference type="EMBL" id="BORP01000005">
    <property type="protein sequence ID" value="GIO28115.1"/>
    <property type="molecule type" value="Genomic_DNA"/>
</dbReference>
<dbReference type="Gene3D" id="1.10.10.60">
    <property type="entry name" value="Homeodomain-like"/>
    <property type="match status" value="1"/>
</dbReference>
<evidence type="ECO:0000256" key="4">
    <source>
        <dbReference type="ARBA" id="ARBA00023163"/>
    </source>
</evidence>
<organism evidence="6 7">
    <name type="scientific">Ornithinibacillus bavariensis</name>
    <dbReference type="NCBI Taxonomy" id="545502"/>
    <lineage>
        <taxon>Bacteria</taxon>
        <taxon>Bacillati</taxon>
        <taxon>Bacillota</taxon>
        <taxon>Bacilli</taxon>
        <taxon>Bacillales</taxon>
        <taxon>Bacillaceae</taxon>
        <taxon>Ornithinibacillus</taxon>
    </lineage>
</organism>
<dbReference type="InterPro" id="IPR027417">
    <property type="entry name" value="P-loop_NTPase"/>
</dbReference>
<keyword evidence="3" id="KW-0805">Transcription regulation</keyword>
<protein>
    <submittedName>
        <fullName evidence="6">Transcriptional regulator</fullName>
    </submittedName>
</protein>
<evidence type="ECO:0000313" key="7">
    <source>
        <dbReference type="Proteomes" id="UP000676917"/>
    </source>
</evidence>
<evidence type="ECO:0000256" key="1">
    <source>
        <dbReference type="ARBA" id="ARBA00022741"/>
    </source>
</evidence>
<evidence type="ECO:0000313" key="6">
    <source>
        <dbReference type="EMBL" id="GIO28115.1"/>
    </source>
</evidence>
<dbReference type="Gene3D" id="3.40.50.2300">
    <property type="match status" value="1"/>
</dbReference>
<dbReference type="SUPFAM" id="SSF159800">
    <property type="entry name" value="PrpR receptor domain-like"/>
    <property type="match status" value="1"/>
</dbReference>
<evidence type="ECO:0000256" key="3">
    <source>
        <dbReference type="ARBA" id="ARBA00023015"/>
    </source>
</evidence>
<name>A0A919XCG4_9BACI</name>
<gene>
    <name evidence="6" type="ORF">J43TS3_27260</name>
</gene>
<comment type="caution">
    <text evidence="6">The sequence shown here is derived from an EMBL/GenBank/DDBJ whole genome shotgun (WGS) entry which is preliminary data.</text>
</comment>
<dbReference type="InterPro" id="IPR002078">
    <property type="entry name" value="Sigma_54_int"/>
</dbReference>
<dbReference type="InterPro" id="IPR058031">
    <property type="entry name" value="AAA_lid_NorR"/>
</dbReference>
<dbReference type="Pfam" id="PF06506">
    <property type="entry name" value="PrpR_N"/>
    <property type="match status" value="1"/>
</dbReference>
<dbReference type="PRINTS" id="PR01590">
    <property type="entry name" value="HTHFIS"/>
</dbReference>
<keyword evidence="7" id="KW-1185">Reference proteome</keyword>
<evidence type="ECO:0000259" key="5">
    <source>
        <dbReference type="PROSITE" id="PS50045"/>
    </source>
</evidence>
<accession>A0A919XCG4</accession>
<keyword evidence="2" id="KW-0067">ATP-binding</keyword>
<dbReference type="Gene3D" id="1.10.8.60">
    <property type="match status" value="1"/>
</dbReference>
<dbReference type="AlphaFoldDB" id="A0A919XCG4"/>
<reference evidence="6" key="1">
    <citation type="submission" date="2021-03" db="EMBL/GenBank/DDBJ databases">
        <title>Antimicrobial resistance genes in bacteria isolated from Japanese honey, and their potential for conferring macrolide and lincosamide resistance in the American foulbrood pathogen Paenibacillus larvae.</title>
        <authorList>
            <person name="Okamoto M."/>
            <person name="Kumagai M."/>
            <person name="Kanamori H."/>
            <person name="Takamatsu D."/>
        </authorList>
    </citation>
    <scope>NUCLEOTIDE SEQUENCE</scope>
    <source>
        <strain evidence="6">J43TS3</strain>
    </source>
</reference>
<dbReference type="InterPro" id="IPR002197">
    <property type="entry name" value="HTH_Fis"/>
</dbReference>
<keyword evidence="4" id="KW-0804">Transcription</keyword>
<dbReference type="GO" id="GO:0000156">
    <property type="term" value="F:phosphorelay response regulator activity"/>
    <property type="evidence" value="ECO:0007669"/>
    <property type="project" value="InterPro"/>
</dbReference>
<evidence type="ECO:0000256" key="2">
    <source>
        <dbReference type="ARBA" id="ARBA00022840"/>
    </source>
</evidence>
<dbReference type="Proteomes" id="UP000676917">
    <property type="component" value="Unassembled WGS sequence"/>
</dbReference>
<dbReference type="RefSeq" id="WP_212921565.1">
    <property type="nucleotide sequence ID" value="NZ_BORP01000005.1"/>
</dbReference>
<dbReference type="InterPro" id="IPR009057">
    <property type="entry name" value="Homeodomain-like_sf"/>
</dbReference>
<dbReference type="GO" id="GO:0006355">
    <property type="term" value="P:regulation of DNA-templated transcription"/>
    <property type="evidence" value="ECO:0007669"/>
    <property type="project" value="InterPro"/>
</dbReference>
<dbReference type="PANTHER" id="PTHR32071">
    <property type="entry name" value="TRANSCRIPTIONAL REGULATORY PROTEIN"/>
    <property type="match status" value="1"/>
</dbReference>
<keyword evidence="1" id="KW-0547">Nucleotide-binding</keyword>